<evidence type="ECO:0000313" key="1">
    <source>
        <dbReference type="EMBL" id="MCO1659199.1"/>
    </source>
</evidence>
<evidence type="ECO:0000313" key="2">
    <source>
        <dbReference type="Proteomes" id="UP001165283"/>
    </source>
</evidence>
<name>A0ABT1A849_9PSEU</name>
<dbReference type="EMBL" id="JAGSOV010000063">
    <property type="protein sequence ID" value="MCO1659199.1"/>
    <property type="molecule type" value="Genomic_DNA"/>
</dbReference>
<reference evidence="1" key="1">
    <citation type="submission" date="2021-04" db="EMBL/GenBank/DDBJ databases">
        <title>Pseudonocardia sp. nov., isolated from sandy soil of mangrove forest.</title>
        <authorList>
            <person name="Zan Z."/>
            <person name="Huang R."/>
            <person name="Liu W."/>
        </authorList>
    </citation>
    <scope>NUCLEOTIDE SEQUENCE</scope>
    <source>
        <strain evidence="1">S2-4</strain>
    </source>
</reference>
<dbReference type="RefSeq" id="WP_252443929.1">
    <property type="nucleotide sequence ID" value="NZ_JAGSOV010000063.1"/>
</dbReference>
<sequence>MVALLWKLEPATAAKHRLYKRYLDAWWPIMLQPNHTGYRRPRVTYVDAFAGPGRYEDGEDGSPVFAIERLLTHSAVGRMNLSRDRVTMLFIERDTARWRYLRELVVSRFGPLERLPVRVEIRNADAGVDTEGMLTELDAWRAPILAVFDSWGNVNVPYDLVRRIAGVRSSEVITTFGPNWFSRRETLNTDLLDVVFGGRSFWQPADREQRPDERWRTWLDTYRSALARAGFAFQLQFEVVPHTGQPLYLVFGTGSEKGVEVMKDAMWNVDGDGGMSFRDPRTRGGVPDGQLDLFAEIQQTDELTELLTQRLHEGRATVHELGGWLLCETARWRRTHARAAVTAMRDAGLVALTPHGRITKQALVELHPSRRARRDPR</sequence>
<dbReference type="NCBIfam" id="TIGR04474">
    <property type="entry name" value="tcm_partner"/>
    <property type="match status" value="1"/>
</dbReference>
<dbReference type="Proteomes" id="UP001165283">
    <property type="component" value="Unassembled WGS sequence"/>
</dbReference>
<keyword evidence="2" id="KW-1185">Reference proteome</keyword>
<proteinExistence type="predicted"/>
<dbReference type="InterPro" id="IPR031009">
    <property type="entry name" value="Tcm_partner"/>
</dbReference>
<comment type="caution">
    <text evidence="1">The sequence shown here is derived from an EMBL/GenBank/DDBJ whole genome shotgun (WGS) entry which is preliminary data.</text>
</comment>
<protein>
    <submittedName>
        <fullName evidence="1">Three-Cys-motif partner protein TcmP</fullName>
    </submittedName>
</protein>
<accession>A0ABT1A849</accession>
<organism evidence="1 2">
    <name type="scientific">Pseudonocardia humida</name>
    <dbReference type="NCBI Taxonomy" id="2800819"/>
    <lineage>
        <taxon>Bacteria</taxon>
        <taxon>Bacillati</taxon>
        <taxon>Actinomycetota</taxon>
        <taxon>Actinomycetes</taxon>
        <taxon>Pseudonocardiales</taxon>
        <taxon>Pseudonocardiaceae</taxon>
        <taxon>Pseudonocardia</taxon>
    </lineage>
</organism>
<gene>
    <name evidence="1" type="ORF">KDL28_29420</name>
</gene>